<dbReference type="AlphaFoldDB" id="A0A6L2ZRF2"/>
<proteinExistence type="predicted"/>
<comment type="caution">
    <text evidence="1">The sequence shown here is derived from an EMBL/GenBank/DDBJ whole genome shotgun (WGS) entry which is preliminary data.</text>
</comment>
<sequence>MSSSFTVQNDPLQEDTIIKITPGTEDLPISGENKQPISCFCSTEKTADSNNKKKEALLYALNEPPILREPNLVISNAFSNSDGYFNKLFHASAAIDNNSASINQSTHDILDRFSARKLTAEDIHRIFSTL</sequence>
<evidence type="ECO:0000313" key="2">
    <source>
        <dbReference type="Proteomes" id="UP000504714"/>
    </source>
</evidence>
<dbReference type="Proteomes" id="UP000504714">
    <property type="component" value="Unassembled WGS sequence"/>
</dbReference>
<protein>
    <submittedName>
        <fullName evidence="1">Uncharacterized protein</fullName>
    </submittedName>
</protein>
<name>A0A6L2ZRF2_9ENTR</name>
<accession>A0A6L2ZRF2</accession>
<gene>
    <name evidence="1" type="ORF">RINTU1_30530</name>
</gene>
<dbReference type="EMBL" id="BLXO01000007">
    <property type="protein sequence ID" value="GFN47142.1"/>
    <property type="molecule type" value="Genomic_DNA"/>
</dbReference>
<dbReference type="RefSeq" id="WP_176488656.1">
    <property type="nucleotide sequence ID" value="NZ_BLXO01000007.1"/>
</dbReference>
<organism evidence="1 2">
    <name type="scientific">Candidatus Regiella insecticola</name>
    <dbReference type="NCBI Taxonomy" id="138073"/>
    <lineage>
        <taxon>Bacteria</taxon>
        <taxon>Pseudomonadati</taxon>
        <taxon>Pseudomonadota</taxon>
        <taxon>Gammaproteobacteria</taxon>
        <taxon>Enterobacterales</taxon>
        <taxon>Enterobacteriaceae</taxon>
        <taxon>aphid secondary symbionts</taxon>
        <taxon>Candidatus Regiella</taxon>
    </lineage>
</organism>
<reference evidence="1 2" key="1">
    <citation type="submission" date="2020-06" db="EMBL/GenBank/DDBJ databases">
        <title>The genome sequence of Candidatus Regiella insecticola strain Tut.</title>
        <authorList>
            <person name="Nikoh N."/>
            <person name="Tsuchida T."/>
            <person name="Koga R."/>
            <person name="Oshima K."/>
            <person name="Hattori M."/>
            <person name="Fukatsu T."/>
        </authorList>
    </citation>
    <scope>NUCLEOTIDE SEQUENCE [LARGE SCALE GENOMIC DNA]</scope>
    <source>
        <strain evidence="1 2">Tut</strain>
    </source>
</reference>
<evidence type="ECO:0000313" key="1">
    <source>
        <dbReference type="EMBL" id="GFN47142.1"/>
    </source>
</evidence>